<organism evidence="1 2">
    <name type="scientific">Microbacterium telephonicum</name>
    <dbReference type="NCBI Taxonomy" id="1714841"/>
    <lineage>
        <taxon>Bacteria</taxon>
        <taxon>Bacillati</taxon>
        <taxon>Actinomycetota</taxon>
        <taxon>Actinomycetes</taxon>
        <taxon>Micrococcales</taxon>
        <taxon>Microbacteriaceae</taxon>
        <taxon>Microbacterium</taxon>
    </lineage>
</organism>
<dbReference type="OrthoDB" id="5064383at2"/>
<sequence length="320" mass="33533">MIVTLTPRTDFFPVPRVEIGFDPFTAFSGGTAPATGPDTLSGGSAGGTGPTIYSGGSAATASVDLPAGTDSVTLWWRSEGRTGKVRGVVSRFFTGAGGFLDLEAGLNALTTYELECFDGDTSLGRVSLGTVSLPWDGDENAVVIQQPLNPNLNAQVINLEGAWPSYSRTAVGELVTVEGATRPVVVGAGPRQGLTNVDIDFGVTDAAESAAVWATLGTDDAPQVPVWLIRAPAGFIPRRLFAHIATLNEVDIDYRYGDEWSRFQATVTEVSPPAPGLVISPLSYDDLDVSYASYDARDDAYPSYDDQDTDWALAGAAGGA</sequence>
<comment type="caution">
    <text evidence="1">The sequence shown here is derived from an EMBL/GenBank/DDBJ whole genome shotgun (WGS) entry which is preliminary data.</text>
</comment>
<gene>
    <name evidence="1" type="ORF">C7474_2206</name>
</gene>
<evidence type="ECO:0000313" key="2">
    <source>
        <dbReference type="Proteomes" id="UP000273158"/>
    </source>
</evidence>
<keyword evidence="2" id="KW-1185">Reference proteome</keyword>
<evidence type="ECO:0000313" key="1">
    <source>
        <dbReference type="EMBL" id="RLK47614.1"/>
    </source>
</evidence>
<dbReference type="Proteomes" id="UP000273158">
    <property type="component" value="Unassembled WGS sequence"/>
</dbReference>
<accession>A0A498BUV5</accession>
<proteinExistence type="predicted"/>
<reference evidence="1 2" key="1">
    <citation type="journal article" date="2015" name="Stand. Genomic Sci.">
        <title>Genomic Encyclopedia of Bacterial and Archaeal Type Strains, Phase III: the genomes of soil and plant-associated and newly described type strains.</title>
        <authorList>
            <person name="Whitman W.B."/>
            <person name="Woyke T."/>
            <person name="Klenk H.P."/>
            <person name="Zhou Y."/>
            <person name="Lilburn T.G."/>
            <person name="Beck B.J."/>
            <person name="De Vos P."/>
            <person name="Vandamme P."/>
            <person name="Eisen J.A."/>
            <person name="Garrity G."/>
            <person name="Hugenholtz P."/>
            <person name="Kyrpides N.C."/>
        </authorList>
    </citation>
    <scope>NUCLEOTIDE SEQUENCE [LARGE SCALE GENOMIC DNA]</scope>
    <source>
        <strain evidence="1 2">S2T63</strain>
    </source>
</reference>
<protein>
    <submittedName>
        <fullName evidence="1">Uncharacterized protein</fullName>
    </submittedName>
</protein>
<dbReference type="EMBL" id="RCDB01000003">
    <property type="protein sequence ID" value="RLK47614.1"/>
    <property type="molecule type" value="Genomic_DNA"/>
</dbReference>
<dbReference type="RefSeq" id="WP_121059934.1">
    <property type="nucleotide sequence ID" value="NZ_RCDB01000003.1"/>
</dbReference>
<dbReference type="AlphaFoldDB" id="A0A498BUV5"/>
<name>A0A498BUV5_9MICO</name>